<keyword evidence="1" id="KW-1133">Transmembrane helix</keyword>
<keyword evidence="3" id="KW-1185">Reference proteome</keyword>
<evidence type="ECO:0000256" key="1">
    <source>
        <dbReference type="SAM" id="Phobius"/>
    </source>
</evidence>
<dbReference type="InterPro" id="IPR056613">
    <property type="entry name" value="DUF7287"/>
</dbReference>
<evidence type="ECO:0008006" key="4">
    <source>
        <dbReference type="Google" id="ProtNLM"/>
    </source>
</evidence>
<evidence type="ECO:0000313" key="2">
    <source>
        <dbReference type="EMBL" id="AXR81372.1"/>
    </source>
</evidence>
<dbReference type="Proteomes" id="UP000258613">
    <property type="component" value="Chromosome"/>
</dbReference>
<name>A0A346PPC7_9EURY</name>
<gene>
    <name evidence="2" type="ORF">AArcMg_1357</name>
</gene>
<reference evidence="3" key="1">
    <citation type="submission" date="2018-02" db="EMBL/GenBank/DDBJ databases">
        <title>Phenotypic and genomic properties of facultatively anaerobic sulfur-reducing natronoarchaea from hypersaline soda lakes.</title>
        <authorList>
            <person name="Sorokin D.Y."/>
            <person name="Kublanov I.V."/>
            <person name="Roman P."/>
            <person name="Sinninghe Damste J.S."/>
            <person name="Golyshin P.N."/>
            <person name="Rojo D."/>
            <person name="Ciordia S."/>
            <person name="Mena M.D.C."/>
            <person name="Ferrer M."/>
            <person name="Messina E."/>
            <person name="Smedile F."/>
            <person name="La Spada G."/>
            <person name="La Cono V."/>
            <person name="Yakimov M.M."/>
        </authorList>
    </citation>
    <scope>NUCLEOTIDE SEQUENCE [LARGE SCALE GENOMIC DNA]</scope>
    <source>
        <strain evidence="3">AArc-Mg</strain>
    </source>
</reference>
<proteinExistence type="predicted"/>
<sequence>MTRQSTSGHDDGPRRRRTIAVGLDERAQTTQDFAIGIGIFILAVAFVFAFLPSMLTPYDSSVGGAETAQADRIADRIVADASSGTANDLDKTAFKALDDNPSDELGIRADDAGHEFDRVNVTVQELEENETRSVDDDLALGPEYDSQAAASAARTVTVDEYETECDPACRLVVRVW</sequence>
<dbReference type="GeneID" id="37641844"/>
<keyword evidence="1" id="KW-0472">Membrane</keyword>
<protein>
    <recommendedName>
        <fullName evidence="4">Pilin/flagellin</fullName>
    </recommendedName>
</protein>
<dbReference type="RefSeq" id="WP_117368059.1">
    <property type="nucleotide sequence ID" value="NZ_CP027033.1"/>
</dbReference>
<organism evidence="2 3">
    <name type="scientific">Natrarchaeobaculum sulfurireducens</name>
    <dbReference type="NCBI Taxonomy" id="2044521"/>
    <lineage>
        <taxon>Archaea</taxon>
        <taxon>Methanobacteriati</taxon>
        <taxon>Methanobacteriota</taxon>
        <taxon>Stenosarchaea group</taxon>
        <taxon>Halobacteria</taxon>
        <taxon>Halobacteriales</taxon>
        <taxon>Natrialbaceae</taxon>
        <taxon>Natrarchaeobaculum</taxon>
    </lineage>
</organism>
<dbReference type="EMBL" id="CP027033">
    <property type="protein sequence ID" value="AXR81372.1"/>
    <property type="molecule type" value="Genomic_DNA"/>
</dbReference>
<dbReference type="OrthoDB" id="125215at2157"/>
<accession>A0A346PPC7</accession>
<dbReference type="KEGG" id="nag:AArcMg_1357"/>
<evidence type="ECO:0000313" key="3">
    <source>
        <dbReference type="Proteomes" id="UP000258613"/>
    </source>
</evidence>
<dbReference type="Pfam" id="PF23958">
    <property type="entry name" value="DUF7287"/>
    <property type="match status" value="1"/>
</dbReference>
<dbReference type="AlphaFoldDB" id="A0A346PPC7"/>
<keyword evidence="1" id="KW-0812">Transmembrane</keyword>
<feature type="transmembrane region" description="Helical" evidence="1">
    <location>
        <begin position="33"/>
        <end position="51"/>
    </location>
</feature>